<dbReference type="InterPro" id="IPR001753">
    <property type="entry name" value="Enoyl-CoA_hydra/iso"/>
</dbReference>
<dbReference type="EMBL" id="JAXCEH010000008">
    <property type="protein sequence ID" value="MFA1555020.1"/>
    <property type="molecule type" value="Genomic_DNA"/>
</dbReference>
<dbReference type="Pfam" id="PF00378">
    <property type="entry name" value="ECH_1"/>
    <property type="match status" value="1"/>
</dbReference>
<gene>
    <name evidence="2" type="ORF">SM436_15125</name>
</gene>
<dbReference type="PANTHER" id="PTHR43802">
    <property type="entry name" value="ENOYL-COA HYDRATASE"/>
    <property type="match status" value="1"/>
</dbReference>
<evidence type="ECO:0000313" key="3">
    <source>
        <dbReference type="Proteomes" id="UP001569904"/>
    </source>
</evidence>
<proteinExistence type="inferred from homology"/>
<comment type="similarity">
    <text evidence="1">Belongs to the enoyl-CoA hydratase/isomerase family.</text>
</comment>
<organism evidence="2 3">
    <name type="scientific">Actinomadura chokoriensis</name>
    <dbReference type="NCBI Taxonomy" id="454156"/>
    <lineage>
        <taxon>Bacteria</taxon>
        <taxon>Bacillati</taxon>
        <taxon>Actinomycetota</taxon>
        <taxon>Actinomycetes</taxon>
        <taxon>Streptosporangiales</taxon>
        <taxon>Thermomonosporaceae</taxon>
        <taxon>Actinomadura</taxon>
    </lineage>
</organism>
<evidence type="ECO:0000256" key="1">
    <source>
        <dbReference type="ARBA" id="ARBA00005254"/>
    </source>
</evidence>
<reference evidence="2 3" key="1">
    <citation type="submission" date="2023-11" db="EMBL/GenBank/DDBJ databases">
        <title>Actinomadura monticuli sp. nov., isolated from volcanic ash.</title>
        <authorList>
            <person name="Lee S.D."/>
            <person name="Yang H."/>
            <person name="Kim I.S."/>
        </authorList>
    </citation>
    <scope>NUCLEOTIDE SEQUENCE [LARGE SCALE GENOMIC DNA]</scope>
    <source>
        <strain evidence="2 3">DSM 45346</strain>
    </source>
</reference>
<dbReference type="Proteomes" id="UP001569904">
    <property type="component" value="Unassembled WGS sequence"/>
</dbReference>
<dbReference type="CDD" id="cd06558">
    <property type="entry name" value="crotonase-like"/>
    <property type="match status" value="1"/>
</dbReference>
<dbReference type="Gene3D" id="3.90.226.10">
    <property type="entry name" value="2-enoyl-CoA Hydratase, Chain A, domain 1"/>
    <property type="match status" value="1"/>
</dbReference>
<dbReference type="SUPFAM" id="SSF52096">
    <property type="entry name" value="ClpP/crotonase"/>
    <property type="match status" value="1"/>
</dbReference>
<dbReference type="PANTHER" id="PTHR43802:SF1">
    <property type="entry name" value="IP11341P-RELATED"/>
    <property type="match status" value="1"/>
</dbReference>
<comment type="caution">
    <text evidence="2">The sequence shown here is derived from an EMBL/GenBank/DDBJ whole genome shotgun (WGS) entry which is preliminary data.</text>
</comment>
<evidence type="ECO:0000313" key="2">
    <source>
        <dbReference type="EMBL" id="MFA1555020.1"/>
    </source>
</evidence>
<dbReference type="InterPro" id="IPR029045">
    <property type="entry name" value="ClpP/crotonase-like_dom_sf"/>
</dbReference>
<protein>
    <submittedName>
        <fullName evidence="2">Enoyl-CoA hydratase/isomerase family protein</fullName>
    </submittedName>
</protein>
<accession>A0ABV4QWM4</accession>
<keyword evidence="3" id="KW-1185">Reference proteome</keyword>
<name>A0ABV4QWM4_9ACTN</name>
<sequence length="345" mass="36071">MSGALRVSPADLADGAADGPLLDGDGTVRDPLIVVDLGEDADAATLRAAARKARDGDRLLVGVLHGDGEATELRRALDLTLTLPGGGTGRETIGVADLDAALRELHDAAARNPLASLVLRDVLRATETMPVPAALDVESYAYSTLLGGREFARWLDARGPRPLPPEVQDPVLAVRGDRALRITLNRPARRNAYGRQVRDALVDALQIALADRDIERVVLDGAGTAFCAGGDLDEFGTAPDLATAHMIRTRAGAGRLVHRLAGRTEARVHGPCVGAGIEIPAFAGTLVAAPGATFRLPEVSMGLIPGAGGTVSIPRRIGRWRTLHLALTGAGIGVEQARSWGLVDR</sequence>
<dbReference type="RefSeq" id="WP_371941688.1">
    <property type="nucleotide sequence ID" value="NZ_JAXCEH010000008.1"/>
</dbReference>